<dbReference type="GeneID" id="20818554"/>
<reference evidence="1" key="1">
    <citation type="submission" date="2013-12" db="EMBL/GenBank/DDBJ databases">
        <title>The Genome Sequence of Aphanomyces astaci APO3.</title>
        <authorList>
            <consortium name="The Broad Institute Genomics Platform"/>
            <person name="Russ C."/>
            <person name="Tyler B."/>
            <person name="van West P."/>
            <person name="Dieguez-Uribeondo J."/>
            <person name="Young S.K."/>
            <person name="Zeng Q."/>
            <person name="Gargeya S."/>
            <person name="Fitzgerald M."/>
            <person name="Abouelleil A."/>
            <person name="Alvarado L."/>
            <person name="Chapman S.B."/>
            <person name="Gainer-Dewar J."/>
            <person name="Goldberg J."/>
            <person name="Griggs A."/>
            <person name="Gujja S."/>
            <person name="Hansen M."/>
            <person name="Howarth C."/>
            <person name="Imamovic A."/>
            <person name="Ireland A."/>
            <person name="Larimer J."/>
            <person name="McCowan C."/>
            <person name="Murphy C."/>
            <person name="Pearson M."/>
            <person name="Poon T.W."/>
            <person name="Priest M."/>
            <person name="Roberts A."/>
            <person name="Saif S."/>
            <person name="Shea T."/>
            <person name="Sykes S."/>
            <person name="Wortman J."/>
            <person name="Nusbaum C."/>
            <person name="Birren B."/>
        </authorList>
    </citation>
    <scope>NUCLEOTIDE SEQUENCE [LARGE SCALE GENOMIC DNA]</scope>
    <source>
        <strain evidence="1">APO3</strain>
    </source>
</reference>
<organism evidence="1">
    <name type="scientific">Aphanomyces astaci</name>
    <name type="common">Crayfish plague agent</name>
    <dbReference type="NCBI Taxonomy" id="112090"/>
    <lineage>
        <taxon>Eukaryota</taxon>
        <taxon>Sar</taxon>
        <taxon>Stramenopiles</taxon>
        <taxon>Oomycota</taxon>
        <taxon>Saprolegniomycetes</taxon>
        <taxon>Saprolegniales</taxon>
        <taxon>Verrucalvaceae</taxon>
        <taxon>Aphanomyces</taxon>
    </lineage>
</organism>
<protein>
    <submittedName>
        <fullName evidence="1">Uncharacterized protein</fullName>
    </submittedName>
</protein>
<dbReference type="RefSeq" id="XP_009843323.1">
    <property type="nucleotide sequence ID" value="XM_009845021.1"/>
</dbReference>
<name>W4FKB8_APHAT</name>
<proteinExistence type="predicted"/>
<dbReference type="VEuPathDB" id="FungiDB:H257_16558"/>
<evidence type="ECO:0000313" key="1">
    <source>
        <dbReference type="EMBL" id="ETV67158.1"/>
    </source>
</evidence>
<dbReference type="EMBL" id="KI913201">
    <property type="protein sequence ID" value="ETV67158.1"/>
    <property type="molecule type" value="Genomic_DNA"/>
</dbReference>
<sequence>MLDKAERTKLPDEAKFAYRLIPKATPVVLDESTDHGLLESEAARELMKDIKHVFHFKQLV</sequence>
<dbReference type="AlphaFoldDB" id="W4FKB8"/>
<accession>W4FKB8</accession>
<gene>
    <name evidence="1" type="ORF">H257_16558</name>
</gene>
<dbReference type="OrthoDB" id="74300at2759"/>